<feature type="region of interest" description="Disordered" evidence="2">
    <location>
        <begin position="81"/>
        <end position="107"/>
    </location>
</feature>
<dbReference type="Proteomes" id="UP000734854">
    <property type="component" value="Unassembled WGS sequence"/>
</dbReference>
<accession>A0A8J5LF81</accession>
<dbReference type="PROSITE" id="PS01047">
    <property type="entry name" value="HMA_1"/>
    <property type="match status" value="1"/>
</dbReference>
<dbReference type="InterPro" id="IPR017969">
    <property type="entry name" value="Heavy-metal-associated_CS"/>
</dbReference>
<evidence type="ECO:0000259" key="3">
    <source>
        <dbReference type="PROSITE" id="PS50846"/>
    </source>
</evidence>
<dbReference type="EMBL" id="JACMSC010000004">
    <property type="protein sequence ID" value="KAG6525373.1"/>
    <property type="molecule type" value="Genomic_DNA"/>
</dbReference>
<gene>
    <name evidence="4" type="ORF">ZIOFF_015329</name>
</gene>
<dbReference type="PROSITE" id="PS50846">
    <property type="entry name" value="HMA_2"/>
    <property type="match status" value="1"/>
</dbReference>
<dbReference type="InterPro" id="IPR036163">
    <property type="entry name" value="HMA_dom_sf"/>
</dbReference>
<name>A0A8J5LF81_ZINOF</name>
<dbReference type="GO" id="GO:0046872">
    <property type="term" value="F:metal ion binding"/>
    <property type="evidence" value="ECO:0007669"/>
    <property type="project" value="UniProtKB-KW"/>
</dbReference>
<evidence type="ECO:0000313" key="5">
    <source>
        <dbReference type="Proteomes" id="UP000734854"/>
    </source>
</evidence>
<feature type="domain" description="HMA" evidence="3">
    <location>
        <begin position="115"/>
        <end position="189"/>
    </location>
</feature>
<evidence type="ECO:0000313" key="4">
    <source>
        <dbReference type="EMBL" id="KAG6525373.1"/>
    </source>
</evidence>
<evidence type="ECO:0000256" key="2">
    <source>
        <dbReference type="SAM" id="MobiDB-lite"/>
    </source>
</evidence>
<dbReference type="InterPro" id="IPR006121">
    <property type="entry name" value="HMA_dom"/>
</dbReference>
<sequence length="229" mass="24653">MAMASAYSSPLPQTPFPRFDSLLTFPNFSSSHKARCFLRFHGKNRYLTATRPALFPVQRPYLSICPSDPLRIRFPLVSTSLSGGEGGGDRGSSSGEAAGKPVAGDSEDATALGSDVIALRVGGMICGGCAASVKRILETLPQVHSATVNLEQQTAFIWAAPEAKVKEDWQQELGEQLAKHLTTCGFESNLQVTVMSFLLLCRSQQQQSCSLTVIAESSKFPGLRVVNRS</sequence>
<comment type="caution">
    <text evidence="4">The sequence shown here is derived from an EMBL/GenBank/DDBJ whole genome shotgun (WGS) entry which is preliminary data.</text>
</comment>
<dbReference type="AlphaFoldDB" id="A0A8J5LF81"/>
<evidence type="ECO:0000256" key="1">
    <source>
        <dbReference type="ARBA" id="ARBA00022723"/>
    </source>
</evidence>
<dbReference type="FunFam" id="3.30.70.100:FF:000047">
    <property type="entry name" value="Copper-transporting ATPase PAA1, chloroplastic"/>
    <property type="match status" value="1"/>
</dbReference>
<reference evidence="4 5" key="1">
    <citation type="submission" date="2020-08" db="EMBL/GenBank/DDBJ databases">
        <title>Plant Genome Project.</title>
        <authorList>
            <person name="Zhang R.-G."/>
        </authorList>
    </citation>
    <scope>NUCLEOTIDE SEQUENCE [LARGE SCALE GENOMIC DNA]</scope>
    <source>
        <tissue evidence="4">Rhizome</tissue>
    </source>
</reference>
<keyword evidence="1" id="KW-0479">Metal-binding</keyword>
<organism evidence="4 5">
    <name type="scientific">Zingiber officinale</name>
    <name type="common">Ginger</name>
    <name type="synonym">Amomum zingiber</name>
    <dbReference type="NCBI Taxonomy" id="94328"/>
    <lineage>
        <taxon>Eukaryota</taxon>
        <taxon>Viridiplantae</taxon>
        <taxon>Streptophyta</taxon>
        <taxon>Embryophyta</taxon>
        <taxon>Tracheophyta</taxon>
        <taxon>Spermatophyta</taxon>
        <taxon>Magnoliopsida</taxon>
        <taxon>Liliopsida</taxon>
        <taxon>Zingiberales</taxon>
        <taxon>Zingiberaceae</taxon>
        <taxon>Zingiber</taxon>
    </lineage>
</organism>
<proteinExistence type="predicted"/>
<dbReference type="Gene3D" id="3.30.70.100">
    <property type="match status" value="1"/>
</dbReference>
<dbReference type="SUPFAM" id="SSF55008">
    <property type="entry name" value="HMA, heavy metal-associated domain"/>
    <property type="match status" value="1"/>
</dbReference>
<protein>
    <recommendedName>
        <fullName evidence="3">HMA domain-containing protein</fullName>
    </recommendedName>
</protein>
<dbReference type="Pfam" id="PF00403">
    <property type="entry name" value="HMA"/>
    <property type="match status" value="1"/>
</dbReference>
<keyword evidence="5" id="KW-1185">Reference proteome</keyword>
<dbReference type="CDD" id="cd00371">
    <property type="entry name" value="HMA"/>
    <property type="match status" value="1"/>
</dbReference>